<name>A0ABV3CC63_9ACTN</name>
<accession>A0ABV3CC63</accession>
<keyword evidence="6" id="KW-1185">Reference proteome</keyword>
<dbReference type="RefSeq" id="WP_358476990.1">
    <property type="nucleotide sequence ID" value="NZ_JBEZAE010000012.1"/>
</dbReference>
<dbReference type="CDD" id="cd05804">
    <property type="entry name" value="StaR_like"/>
    <property type="match status" value="1"/>
</dbReference>
<evidence type="ECO:0000256" key="2">
    <source>
        <dbReference type="ARBA" id="ARBA00019992"/>
    </source>
</evidence>
<dbReference type="PANTHER" id="PTHR16263">
    <property type="entry name" value="TETRATRICOPEPTIDE REPEAT PROTEIN 38"/>
    <property type="match status" value="1"/>
</dbReference>
<reference evidence="5 6" key="1">
    <citation type="submission" date="2024-06" db="EMBL/GenBank/DDBJ databases">
        <title>The Natural Products Discovery Center: Release of the First 8490 Sequenced Strains for Exploring Actinobacteria Biosynthetic Diversity.</title>
        <authorList>
            <person name="Kalkreuter E."/>
            <person name="Kautsar S.A."/>
            <person name="Yang D."/>
            <person name="Bader C.D."/>
            <person name="Teijaro C.N."/>
            <person name="Fluegel L."/>
            <person name="Davis C.M."/>
            <person name="Simpson J.R."/>
            <person name="Lauterbach L."/>
            <person name="Steele A.D."/>
            <person name="Gui C."/>
            <person name="Meng S."/>
            <person name="Li G."/>
            <person name="Viehrig K."/>
            <person name="Ye F."/>
            <person name="Su P."/>
            <person name="Kiefer A.F."/>
            <person name="Nichols A."/>
            <person name="Cepeda A.J."/>
            <person name="Yan W."/>
            <person name="Fan B."/>
            <person name="Jiang Y."/>
            <person name="Adhikari A."/>
            <person name="Zheng C.-J."/>
            <person name="Schuster L."/>
            <person name="Cowan T.M."/>
            <person name="Smanski M.J."/>
            <person name="Chevrette M.G."/>
            <person name="De Carvalho L.P.S."/>
            <person name="Shen B."/>
        </authorList>
    </citation>
    <scope>NUCLEOTIDE SEQUENCE [LARGE SCALE GENOMIC DNA]</scope>
    <source>
        <strain evidence="5 6">NPDC045974</strain>
    </source>
</reference>
<dbReference type="SUPFAM" id="SSF48452">
    <property type="entry name" value="TPR-like"/>
    <property type="match status" value="1"/>
</dbReference>
<evidence type="ECO:0000256" key="3">
    <source>
        <dbReference type="ARBA" id="ARBA00022737"/>
    </source>
</evidence>
<gene>
    <name evidence="5" type="ORF">AB0A88_19780</name>
</gene>
<evidence type="ECO:0000256" key="4">
    <source>
        <dbReference type="ARBA" id="ARBA00022803"/>
    </source>
</evidence>
<comment type="similarity">
    <text evidence="1">Belongs to the TTC38 family.</text>
</comment>
<dbReference type="PANTHER" id="PTHR16263:SF4">
    <property type="entry name" value="TETRATRICOPEPTIDE REPEAT PROTEIN 38"/>
    <property type="match status" value="1"/>
</dbReference>
<proteinExistence type="inferred from homology"/>
<dbReference type="EMBL" id="JBEZAE010000012">
    <property type="protein sequence ID" value="MEU7072362.1"/>
    <property type="molecule type" value="Genomic_DNA"/>
</dbReference>
<organism evidence="5 6">
    <name type="scientific">Streptomyces narbonensis</name>
    <dbReference type="NCBI Taxonomy" id="67333"/>
    <lineage>
        <taxon>Bacteria</taxon>
        <taxon>Bacillati</taxon>
        <taxon>Actinomycetota</taxon>
        <taxon>Actinomycetes</taxon>
        <taxon>Kitasatosporales</taxon>
        <taxon>Streptomycetaceae</taxon>
        <taxon>Streptomyces</taxon>
    </lineage>
</organism>
<evidence type="ECO:0000256" key="1">
    <source>
        <dbReference type="ARBA" id="ARBA00005857"/>
    </source>
</evidence>
<dbReference type="Proteomes" id="UP001551329">
    <property type="component" value="Unassembled WGS sequence"/>
</dbReference>
<comment type="caution">
    <text evidence="5">The sequence shown here is derived from an EMBL/GenBank/DDBJ whole genome shotgun (WGS) entry which is preliminary data.</text>
</comment>
<keyword evidence="3" id="KW-0677">Repeat</keyword>
<protein>
    <recommendedName>
        <fullName evidence="2">Tetratricopeptide repeat protein 38</fullName>
    </recommendedName>
</protein>
<keyword evidence="4" id="KW-0802">TPR repeat</keyword>
<evidence type="ECO:0000313" key="6">
    <source>
        <dbReference type="Proteomes" id="UP001551329"/>
    </source>
</evidence>
<sequence length="490" mass="52579">MVTDRYGNPLHECTQETAAHLDRAVESLLHFSPAVVQAVDDALDSAPTSPVAQSFAAYLGALGTEPDDNLAARQRFDRYAAGVDVSSLPVRERLHVAAAGAWLAGDLLRAAGLLEELSLACPRDALALAVGHQLDFFTGDAVRLRDRIGGALSAWDTAEPHRGLLLGMYAFGLEESGHYRLAEEAGLAAVEQNPRDVWAIHAVVHTYEMQGRVSEGIGYLDARREDWARGNYLDVHNWWHYALYALEAGDTGTALGIYDAALHNDASAGLAMELLDAAALLWRIGLAGGETGPRCGALSDAWASRADPPFYAFNDVHAVMSYVGAGRLGEAARLIADRRRWLAQEGPDSVTNRRMTADIGLPACEALLAHGQGKHATVVELLWPLRRRLHEFGGSHAQRDALQKTLLDSALGSGRHELARVLISERIGLRPDSSYNWAARARLADALGDAAVATAARDHARDAAAVAAETLLSSSLHPNAPTRSGEATDL</sequence>
<dbReference type="InterPro" id="IPR033891">
    <property type="entry name" value="TTC38"/>
</dbReference>
<dbReference type="InterPro" id="IPR011990">
    <property type="entry name" value="TPR-like_helical_dom_sf"/>
</dbReference>
<evidence type="ECO:0000313" key="5">
    <source>
        <dbReference type="EMBL" id="MEU7072362.1"/>
    </source>
</evidence>